<dbReference type="AlphaFoldDB" id="A0A7M7SUB8"/>
<organism evidence="1 2">
    <name type="scientific">Strongylocentrotus purpuratus</name>
    <name type="common">Purple sea urchin</name>
    <dbReference type="NCBI Taxonomy" id="7668"/>
    <lineage>
        <taxon>Eukaryota</taxon>
        <taxon>Metazoa</taxon>
        <taxon>Echinodermata</taxon>
        <taxon>Eleutherozoa</taxon>
        <taxon>Echinozoa</taxon>
        <taxon>Echinoidea</taxon>
        <taxon>Euechinoidea</taxon>
        <taxon>Echinacea</taxon>
        <taxon>Camarodonta</taxon>
        <taxon>Echinidea</taxon>
        <taxon>Strongylocentrotidae</taxon>
        <taxon>Strongylocentrotus</taxon>
    </lineage>
</organism>
<dbReference type="Proteomes" id="UP000007110">
    <property type="component" value="Unassembled WGS sequence"/>
</dbReference>
<reference evidence="2" key="1">
    <citation type="submission" date="2015-02" db="EMBL/GenBank/DDBJ databases">
        <title>Genome sequencing for Strongylocentrotus purpuratus.</title>
        <authorList>
            <person name="Murali S."/>
            <person name="Liu Y."/>
            <person name="Vee V."/>
            <person name="English A."/>
            <person name="Wang M."/>
            <person name="Skinner E."/>
            <person name="Han Y."/>
            <person name="Muzny D.M."/>
            <person name="Worley K.C."/>
            <person name="Gibbs R.A."/>
        </authorList>
    </citation>
    <scope>NUCLEOTIDE SEQUENCE</scope>
</reference>
<dbReference type="EnsemblMetazoa" id="XM_030976121">
    <property type="protein sequence ID" value="XP_030831981"/>
    <property type="gene ID" value="LOC575936"/>
</dbReference>
<evidence type="ECO:0000313" key="2">
    <source>
        <dbReference type="Proteomes" id="UP000007110"/>
    </source>
</evidence>
<dbReference type="RefSeq" id="XP_030831981.1">
    <property type="nucleotide sequence ID" value="XM_030976121.1"/>
</dbReference>
<dbReference type="OMA" id="MEENACS"/>
<dbReference type="Gene3D" id="2.60.120.1000">
    <property type="match status" value="2"/>
</dbReference>
<dbReference type="KEGG" id="spu:575936"/>
<dbReference type="GeneID" id="575936"/>
<name>A0A7M7SUB8_STRPU</name>
<keyword evidence="2" id="KW-1185">Reference proteome</keyword>
<dbReference type="SUPFAM" id="SSF56496">
    <property type="entry name" value="Fibrinogen C-terminal domain-like"/>
    <property type="match status" value="1"/>
</dbReference>
<dbReference type="InParanoid" id="A0A7M7SUB8"/>
<proteinExistence type="predicted"/>
<protein>
    <submittedName>
        <fullName evidence="1">Uncharacterized protein</fullName>
    </submittedName>
</protein>
<dbReference type="InterPro" id="IPR036056">
    <property type="entry name" value="Fibrinogen-like_C"/>
</dbReference>
<dbReference type="OrthoDB" id="5973440at2759"/>
<sequence>MFFSFNHASVAVYCDFNSVENAILTRIGHDFESAFDITDFAREGRFARDINYDYSATISKTALLVDGEDACRQRIDFSCENGAIVDPGISCWLGIRDGSKSKAWAGTSEDNMCPCGALGSCFDSSQSCNCDGVQTTIHEDNGWVTDRSKLPIKQMRAGGVPFGTTATVKVGKLECFKEDSGSSPPESCYEIKQNGDSIAGDYLIDPDGSDGEEPFVVYCDPSFNSTHAQMIIHHDSEDRTHVVDKASAGDYQKMVTYDGVTIEQFDALFSNNISDVYIACVQTIQYECYASTLLKNDMSWFVDRLGAPRTNFGVANESVSSCPCGIDGSCSSASELCNCDFDAISWAEDSGDINDFSATFLPVTQLRFGDTAGGVGNEEGYHTLGPLVCSAGPSKYE</sequence>
<reference evidence="1" key="2">
    <citation type="submission" date="2021-01" db="UniProtKB">
        <authorList>
            <consortium name="EnsemblMetazoa"/>
        </authorList>
    </citation>
    <scope>IDENTIFICATION</scope>
</reference>
<accession>A0A7M7SUB8</accession>
<evidence type="ECO:0000313" key="1">
    <source>
        <dbReference type="EnsemblMetazoa" id="XP_030831981"/>
    </source>
</evidence>